<protein>
    <submittedName>
        <fullName evidence="2">(2-pyrone-4,6-)dicarboxylic acid hydrolase</fullName>
    </submittedName>
</protein>
<dbReference type="STRING" id="1122170.GCA_000701265_02116"/>
<evidence type="ECO:0000259" key="1">
    <source>
        <dbReference type="Pfam" id="PF04909"/>
    </source>
</evidence>
<dbReference type="PANTHER" id="PTHR35563">
    <property type="entry name" value="BARREL METAL-DEPENDENT HYDROLASE, PUTATIVE (AFU_ORTHOLOGUE AFUA_1G16240)-RELATED"/>
    <property type="match status" value="1"/>
</dbReference>
<accession>A0A378LP67</accession>
<reference evidence="2 3" key="1">
    <citation type="submission" date="2018-06" db="EMBL/GenBank/DDBJ databases">
        <authorList>
            <consortium name="Pathogen Informatics"/>
            <person name="Doyle S."/>
        </authorList>
    </citation>
    <scope>NUCLEOTIDE SEQUENCE [LARGE SCALE GENOMIC DNA]</scope>
    <source>
        <strain evidence="2 3">NCTC11532</strain>
    </source>
</reference>
<keyword evidence="2" id="KW-0378">Hydrolase</keyword>
<dbReference type="SUPFAM" id="SSF51556">
    <property type="entry name" value="Metallo-dependent hydrolases"/>
    <property type="match status" value="1"/>
</dbReference>
<dbReference type="Proteomes" id="UP000255297">
    <property type="component" value="Unassembled WGS sequence"/>
</dbReference>
<feature type="domain" description="Amidohydrolase-related" evidence="1">
    <location>
        <begin position="5"/>
        <end position="247"/>
    </location>
</feature>
<keyword evidence="3" id="KW-1185">Reference proteome</keyword>
<name>A0A378LP67_9GAMM</name>
<dbReference type="InterPro" id="IPR052358">
    <property type="entry name" value="Aro_Compnd_Degr_Hydrolases"/>
</dbReference>
<organism evidence="2 3">
    <name type="scientific">Legionella wadsworthii</name>
    <dbReference type="NCBI Taxonomy" id="28088"/>
    <lineage>
        <taxon>Bacteria</taxon>
        <taxon>Pseudomonadati</taxon>
        <taxon>Pseudomonadota</taxon>
        <taxon>Gammaproteobacteria</taxon>
        <taxon>Legionellales</taxon>
        <taxon>Legionellaceae</taxon>
        <taxon>Legionella</taxon>
    </lineage>
</organism>
<evidence type="ECO:0000313" key="3">
    <source>
        <dbReference type="Proteomes" id="UP000255297"/>
    </source>
</evidence>
<dbReference type="PANTHER" id="PTHR35563:SF2">
    <property type="entry name" value="BARREL METAL-DEPENDENT HYDROLASE, PUTATIVE (AFU_ORTHOLOGUE AFUA_1G16240)-RELATED"/>
    <property type="match status" value="1"/>
</dbReference>
<dbReference type="InterPro" id="IPR006680">
    <property type="entry name" value="Amidohydro-rel"/>
</dbReference>
<dbReference type="Gene3D" id="3.20.20.140">
    <property type="entry name" value="Metal-dependent hydrolases"/>
    <property type="match status" value="1"/>
</dbReference>
<dbReference type="EMBL" id="UGPB01000001">
    <property type="protein sequence ID" value="STY28726.1"/>
    <property type="molecule type" value="Genomic_DNA"/>
</dbReference>
<proteinExistence type="predicted"/>
<evidence type="ECO:0000313" key="2">
    <source>
        <dbReference type="EMBL" id="STY28726.1"/>
    </source>
</evidence>
<dbReference type="InterPro" id="IPR032466">
    <property type="entry name" value="Metal_Hydrolase"/>
</dbReference>
<dbReference type="AlphaFoldDB" id="A0A378LP67"/>
<dbReference type="Pfam" id="PF04909">
    <property type="entry name" value="Amidohydro_2"/>
    <property type="match status" value="1"/>
</dbReference>
<gene>
    <name evidence="2" type="ORF">NCTC11532_00901</name>
</gene>
<sequence length="253" mass="28507">MQLFDAHFHIIDHHFALIANQSYLPEEFTVDDYLNRVKPLSIIGGAVVSGSFQAFDQTYLVHALRRLGPYFVGVTQLPATSNNEEIIQLNKQGIRGIRFNIKRGGSETISHLKDMAYRIYDLAQWHVELYVDSSDLSELTEVIFRLPAVSIDHLGLTKKGLPYLFKLVEKGVKVKASGFGRVDFEVIDVLKKVAAINPDALMFGTDLPSTRAPEPFNNTDIVLILDSFDESMAKKILMTNALDFYKLEIKEVS</sequence>
<dbReference type="GO" id="GO:0016787">
    <property type="term" value="F:hydrolase activity"/>
    <property type="evidence" value="ECO:0007669"/>
    <property type="project" value="UniProtKB-KW"/>
</dbReference>